<dbReference type="InterPro" id="IPR007855">
    <property type="entry name" value="RDRP"/>
</dbReference>
<organism evidence="5 6">
    <name type="scientific">Castanea mollissima</name>
    <name type="common">Chinese chestnut</name>
    <dbReference type="NCBI Taxonomy" id="60419"/>
    <lineage>
        <taxon>Eukaryota</taxon>
        <taxon>Viridiplantae</taxon>
        <taxon>Streptophyta</taxon>
        <taxon>Embryophyta</taxon>
        <taxon>Tracheophyta</taxon>
        <taxon>Spermatophyta</taxon>
        <taxon>Magnoliopsida</taxon>
        <taxon>eudicotyledons</taxon>
        <taxon>Gunneridae</taxon>
        <taxon>Pentapetalae</taxon>
        <taxon>rosids</taxon>
        <taxon>fabids</taxon>
        <taxon>Fagales</taxon>
        <taxon>Fagaceae</taxon>
        <taxon>Castanea</taxon>
    </lineage>
</organism>
<dbReference type="GO" id="GO:0003723">
    <property type="term" value="F:RNA binding"/>
    <property type="evidence" value="ECO:0007669"/>
    <property type="project" value="UniProtKB-KW"/>
</dbReference>
<feature type="compositionally biased region" description="Basic and acidic residues" evidence="2">
    <location>
        <begin position="479"/>
        <end position="492"/>
    </location>
</feature>
<dbReference type="GO" id="GO:0031380">
    <property type="term" value="C:nuclear RNA-directed RNA polymerase complex"/>
    <property type="evidence" value="ECO:0007669"/>
    <property type="project" value="TreeGrafter"/>
</dbReference>
<dbReference type="EC" id="2.7.7.48" evidence="1"/>
<evidence type="ECO:0000313" key="5">
    <source>
        <dbReference type="EMBL" id="KAF3950998.1"/>
    </source>
</evidence>
<proteinExistence type="inferred from homology"/>
<feature type="region of interest" description="Disordered" evidence="2">
    <location>
        <begin position="447"/>
        <end position="493"/>
    </location>
</feature>
<comment type="similarity">
    <text evidence="1">Belongs to the RdRP family.</text>
</comment>
<evidence type="ECO:0000313" key="6">
    <source>
        <dbReference type="Proteomes" id="UP000737018"/>
    </source>
</evidence>
<dbReference type="Pfam" id="PF05183">
    <property type="entry name" value="RdRP"/>
    <property type="match status" value="1"/>
</dbReference>
<name>A0A8J4V718_9ROSI</name>
<keyword evidence="1" id="KW-0694">RNA-binding</keyword>
<dbReference type="InterPro" id="IPR019557">
    <property type="entry name" value="AminoTfrase-like_pln_mobile"/>
</dbReference>
<comment type="function">
    <text evidence="1">Probably involved in the RNA silencing pathway and required for the generation of small interfering RNAs (siRNAs).</text>
</comment>
<keyword evidence="1" id="KW-0696">RNA-directed RNA polymerase</keyword>
<dbReference type="Pfam" id="PF10536">
    <property type="entry name" value="PMD"/>
    <property type="match status" value="1"/>
</dbReference>
<keyword evidence="6" id="KW-1185">Reference proteome</keyword>
<dbReference type="EMBL" id="JRKL02005167">
    <property type="protein sequence ID" value="KAF3950998.1"/>
    <property type="molecule type" value="Genomic_DNA"/>
</dbReference>
<evidence type="ECO:0000259" key="4">
    <source>
        <dbReference type="Pfam" id="PF10536"/>
    </source>
</evidence>
<protein>
    <recommendedName>
        <fullName evidence="1">RNA-dependent RNA polymerase</fullName>
        <ecNumber evidence="1">2.7.7.48</ecNumber>
    </recommendedName>
</protein>
<feature type="domain" description="Aminotransferase-like plant mobile" evidence="4">
    <location>
        <begin position="95"/>
        <end position="227"/>
    </location>
</feature>
<gene>
    <name evidence="5" type="ORF">CMV_023310</name>
</gene>
<comment type="catalytic activity">
    <reaction evidence="1">
        <text>RNA(n) + a ribonucleoside 5'-triphosphate = RNA(n+1) + diphosphate</text>
        <dbReference type="Rhea" id="RHEA:21248"/>
        <dbReference type="Rhea" id="RHEA-COMP:14527"/>
        <dbReference type="Rhea" id="RHEA-COMP:17342"/>
        <dbReference type="ChEBI" id="CHEBI:33019"/>
        <dbReference type="ChEBI" id="CHEBI:61557"/>
        <dbReference type="ChEBI" id="CHEBI:140395"/>
        <dbReference type="EC" id="2.7.7.48"/>
    </reaction>
</comment>
<feature type="compositionally biased region" description="Pro residues" evidence="2">
    <location>
        <begin position="315"/>
        <end position="368"/>
    </location>
</feature>
<sequence length="789" mass="87352">MAAANAGQIDHAQPGPIDQSVLTLQANHRSEAIWNGQDPGSLKCRVRTEEFSDREPMVDDRVVDIIKALGLEGLLRTPVTNGPPVDAYGPPVRGPLSLKWLWVPNKKNRPAHIFLDRYREQIASMLPGQVVWQPYEAEFEDLPPWCVAGRAVWTATVPLVCFHLVEKHTPDRVVRQFGMIQEIPRNVDTDTVLHAIDLRGKVGVDWMRKHAAHITEWGNRLQQRCEAVLGDMPPQHKYFGYARLLRCHLVGTEDHKDITDVLNAVQEIGRVQAPIPEAPNEEAATPVAAPTQSPSTSRALVGHGSRSSVATPRVVPTPDPHPSTPNPSPSPTIPSPIPHPSPSPTIPSPIPHPSSSPTTIPSPTPHPCPRSDIRPPTPRSFPELSPIPSFDLGLDLTPPDMHPQPPSHCTSTGPSSGIDPPHVHVEQAVGLPAEAGGRPKHIAKAPPCGTGGHKHGHNVGPEASDEGHARPPPHYTRRLFKDGGKEGKKKDPTSSSVKCFFIRMESIEKVYEARSSFMHAHRLPSVANYMARFSLILSKTTKVEVDLASVNIQTIEDVLCMDRDGKVVYEKPEKPCIHTDGTGFISEDLALICRNNVHRGERTRDENVETNPRIVELESNLLAMQRQESKAQEPPLLIQFRLFNNGCAVKGTLLVANKLPPRTNSNFDSPLRNTLRFWEHWNSICEYSTCYKFLEGDYVKSKKSVISMCRGSKQKPYEIGFIMGVEFGKQDSNIISILLELLGFDDLIGFKSSVEEECHDIDEASLWYGRRIGSKMMGFEEKTALMIAL</sequence>
<reference evidence="5" key="1">
    <citation type="submission" date="2020-03" db="EMBL/GenBank/DDBJ databases">
        <title>Castanea mollissima Vanexum genome sequencing.</title>
        <authorList>
            <person name="Staton M."/>
        </authorList>
    </citation>
    <scope>NUCLEOTIDE SEQUENCE</scope>
    <source>
        <tissue evidence="5">Leaf</tissue>
    </source>
</reference>
<dbReference type="OrthoDB" id="6513042at2759"/>
<dbReference type="InterPro" id="IPR057596">
    <property type="entry name" value="RDRP_core"/>
</dbReference>
<dbReference type="Proteomes" id="UP000737018">
    <property type="component" value="Unassembled WGS sequence"/>
</dbReference>
<dbReference type="PANTHER" id="PTHR23079">
    <property type="entry name" value="RNA-DEPENDENT RNA POLYMERASE"/>
    <property type="match status" value="1"/>
</dbReference>
<dbReference type="AlphaFoldDB" id="A0A8J4V718"/>
<accession>A0A8J4V718</accession>
<keyword evidence="1" id="KW-0808">Transferase</keyword>
<feature type="compositionally biased region" description="Low complexity" evidence="2">
    <location>
        <begin position="281"/>
        <end position="290"/>
    </location>
</feature>
<dbReference type="GO" id="GO:0030422">
    <property type="term" value="P:siRNA processing"/>
    <property type="evidence" value="ECO:0007669"/>
    <property type="project" value="TreeGrafter"/>
</dbReference>
<dbReference type="GO" id="GO:0003968">
    <property type="term" value="F:RNA-directed RNA polymerase activity"/>
    <property type="evidence" value="ECO:0007669"/>
    <property type="project" value="UniProtKB-KW"/>
</dbReference>
<evidence type="ECO:0000256" key="2">
    <source>
        <dbReference type="SAM" id="MobiDB-lite"/>
    </source>
</evidence>
<feature type="region of interest" description="Disordered" evidence="2">
    <location>
        <begin position="275"/>
        <end position="423"/>
    </location>
</feature>
<evidence type="ECO:0000259" key="3">
    <source>
        <dbReference type="Pfam" id="PF05183"/>
    </source>
</evidence>
<comment type="caution">
    <text evidence="5">The sequence shown here is derived from an EMBL/GenBank/DDBJ whole genome shotgun (WGS) entry which is preliminary data.</text>
</comment>
<keyword evidence="1" id="KW-0548">Nucleotidyltransferase</keyword>
<dbReference type="PANTHER" id="PTHR23079:SF55">
    <property type="entry name" value="RNA-DIRECTED RNA POLYMERASE"/>
    <property type="match status" value="1"/>
</dbReference>
<evidence type="ECO:0000256" key="1">
    <source>
        <dbReference type="RuleBase" id="RU363098"/>
    </source>
</evidence>
<keyword evidence="1" id="KW-0943">RNA-mediated gene silencing</keyword>
<feature type="domain" description="RDRP core" evidence="3">
    <location>
        <begin position="496"/>
        <end position="693"/>
    </location>
</feature>